<proteinExistence type="predicted"/>
<name>A0A4S8IUE2_MUSBA</name>
<dbReference type="Proteomes" id="UP000317650">
    <property type="component" value="Chromosome 10"/>
</dbReference>
<feature type="compositionally biased region" description="Polar residues" evidence="1">
    <location>
        <begin position="1"/>
        <end position="18"/>
    </location>
</feature>
<gene>
    <name evidence="2" type="ORF">C4D60_Mb10t03600</name>
</gene>
<feature type="compositionally biased region" description="Low complexity" evidence="1">
    <location>
        <begin position="23"/>
        <end position="33"/>
    </location>
</feature>
<accession>A0A4S8IUE2</accession>
<comment type="caution">
    <text evidence="2">The sequence shown here is derived from an EMBL/GenBank/DDBJ whole genome shotgun (WGS) entry which is preliminary data.</text>
</comment>
<evidence type="ECO:0000313" key="3">
    <source>
        <dbReference type="Proteomes" id="UP000317650"/>
    </source>
</evidence>
<feature type="region of interest" description="Disordered" evidence="1">
    <location>
        <begin position="1"/>
        <end position="62"/>
    </location>
</feature>
<feature type="compositionally biased region" description="Low complexity" evidence="1">
    <location>
        <begin position="41"/>
        <end position="62"/>
    </location>
</feature>
<evidence type="ECO:0000256" key="1">
    <source>
        <dbReference type="SAM" id="MobiDB-lite"/>
    </source>
</evidence>
<organism evidence="2 3">
    <name type="scientific">Musa balbisiana</name>
    <name type="common">Banana</name>
    <dbReference type="NCBI Taxonomy" id="52838"/>
    <lineage>
        <taxon>Eukaryota</taxon>
        <taxon>Viridiplantae</taxon>
        <taxon>Streptophyta</taxon>
        <taxon>Embryophyta</taxon>
        <taxon>Tracheophyta</taxon>
        <taxon>Spermatophyta</taxon>
        <taxon>Magnoliopsida</taxon>
        <taxon>Liliopsida</taxon>
        <taxon>Zingiberales</taxon>
        <taxon>Musaceae</taxon>
        <taxon>Musa</taxon>
    </lineage>
</organism>
<reference evidence="2 3" key="1">
    <citation type="journal article" date="2019" name="Nat. Plants">
        <title>Genome sequencing of Musa balbisiana reveals subgenome evolution and function divergence in polyploid bananas.</title>
        <authorList>
            <person name="Yao X."/>
        </authorList>
    </citation>
    <scope>NUCLEOTIDE SEQUENCE [LARGE SCALE GENOMIC DNA]</scope>
    <source>
        <strain evidence="3">cv. DH-PKW</strain>
        <tissue evidence="2">Leaves</tissue>
    </source>
</reference>
<protein>
    <submittedName>
        <fullName evidence="2">Uncharacterized protein</fullName>
    </submittedName>
</protein>
<dbReference type="EMBL" id="PYDT01000008">
    <property type="protein sequence ID" value="THU52400.1"/>
    <property type="molecule type" value="Genomic_DNA"/>
</dbReference>
<evidence type="ECO:0000313" key="2">
    <source>
        <dbReference type="EMBL" id="THU52400.1"/>
    </source>
</evidence>
<sequence length="295" mass="30486">MPSSPSPATILCPSNCQRPTPPSISSTLSYSSPDRSRARFSPPSIAPGAGPAPRRPRSLGSPATLTRKASICLGFRSVSCTLLHISSTLSAILLCSCFSLTTSAATLSSIPSSSSPSSSPLSFFFPQPLFLRTISLNRFVCPLRNDACANSHRSGSTFRNPYIQQHAGQNEFIRLNCYLSVELADEAGEVAVLEVGGEEELREGKGVDDDEAVVVAAPGNDGVSGGVVHHAVGLQHEGSSHRTAATPSCSSTVAVLVVAAAETGAAIFHANAGRVKTKVAVTAAADRRGGVAEDG</sequence>
<dbReference type="AlphaFoldDB" id="A0A4S8IUE2"/>
<keyword evidence="3" id="KW-1185">Reference proteome</keyword>